<feature type="non-terminal residue" evidence="1">
    <location>
        <position position="261"/>
    </location>
</feature>
<name>X6LD61_RETFI</name>
<protein>
    <submittedName>
        <fullName evidence="1">Uncharacterized protein</fullName>
    </submittedName>
</protein>
<evidence type="ECO:0000313" key="1">
    <source>
        <dbReference type="EMBL" id="ETN98694.1"/>
    </source>
</evidence>
<keyword evidence="2" id="KW-1185">Reference proteome</keyword>
<dbReference type="Proteomes" id="UP000023152">
    <property type="component" value="Unassembled WGS sequence"/>
</dbReference>
<organism evidence="1 2">
    <name type="scientific">Reticulomyxa filosa</name>
    <dbReference type="NCBI Taxonomy" id="46433"/>
    <lineage>
        <taxon>Eukaryota</taxon>
        <taxon>Sar</taxon>
        <taxon>Rhizaria</taxon>
        <taxon>Retaria</taxon>
        <taxon>Foraminifera</taxon>
        <taxon>Monothalamids</taxon>
        <taxon>Reticulomyxidae</taxon>
        <taxon>Reticulomyxa</taxon>
    </lineage>
</organism>
<dbReference type="EMBL" id="ASPP01046010">
    <property type="protein sequence ID" value="ETN98694.1"/>
    <property type="molecule type" value="Genomic_DNA"/>
</dbReference>
<dbReference type="AlphaFoldDB" id="X6LD61"/>
<comment type="caution">
    <text evidence="1">The sequence shown here is derived from an EMBL/GenBank/DDBJ whole genome shotgun (WGS) entry which is preliminary data.</text>
</comment>
<reference evidence="1 2" key="1">
    <citation type="journal article" date="2013" name="Curr. Biol.">
        <title>The Genome of the Foraminiferan Reticulomyxa filosa.</title>
        <authorList>
            <person name="Glockner G."/>
            <person name="Hulsmann N."/>
            <person name="Schleicher M."/>
            <person name="Noegel A.A."/>
            <person name="Eichinger L."/>
            <person name="Gallinger C."/>
            <person name="Pawlowski J."/>
            <person name="Sierra R."/>
            <person name="Euteneuer U."/>
            <person name="Pillet L."/>
            <person name="Moustafa A."/>
            <person name="Platzer M."/>
            <person name="Groth M."/>
            <person name="Szafranski K."/>
            <person name="Schliwa M."/>
        </authorList>
    </citation>
    <scope>NUCLEOTIDE SEQUENCE [LARGE SCALE GENOMIC DNA]</scope>
</reference>
<proteinExistence type="predicted"/>
<evidence type="ECO:0000313" key="2">
    <source>
        <dbReference type="Proteomes" id="UP000023152"/>
    </source>
</evidence>
<sequence>MFEEFQFICGKEDSRQSASRNSNAEIRDWKNMTYKGLTLQIGARHLSRDEIEYTIDRLTLGLTDEQRQSIESIVLQYGICKEIYSLRLDYWEKGGRLETLSFKLPANESIQNFATCKKQWKTLSDKWKKECRGLRKSYIALAYFTMNEAQSLIQSFKSICSFEDGYRDILASKFILPNGDHNGLLKKLGAILTSIWNKSKDNTNVSSEHLKISTLKRGQPNLFISKDNGQLNIVINLFQSLVMLPRAEHVLICKETTTEEE</sequence>
<accession>X6LD61</accession>
<gene>
    <name evidence="1" type="ORF">RFI_38798</name>
</gene>